<dbReference type="EMBL" id="JABEMA010000277">
    <property type="protein sequence ID" value="NNH24181.1"/>
    <property type="molecule type" value="Genomic_DNA"/>
</dbReference>
<dbReference type="InterPro" id="IPR043128">
    <property type="entry name" value="Rev_trsase/Diguanyl_cyclase"/>
</dbReference>
<dbReference type="SMART" id="SM00267">
    <property type="entry name" value="GGDEF"/>
    <property type="match status" value="1"/>
</dbReference>
<sequence>MTAAYTSSRALLLVIGVDGRVLVSNPAMTRATGWSAEELAARPFWDTFVAPEDRAVARADFTRAMSTGAHFTVEGDWVARDGARRRVWMQVDVLLDRDGRPYGESLVGVDVTDQRREQDRLRRHADTDALTGLANRRSALTVLGQALADGGPGAGVLFCDLDGLKATNDRDGHHAGDLLLVEVARRLAATTAPGELVARLGGDEFVVVSPGADRHRLAALAATVQTALEGPTGPPAGPDAPSAADPRSLRVGVSIGSAVGAPGADPDEVLRAADTHMYQVKTARRARARP</sequence>
<dbReference type="Gene3D" id="3.30.70.270">
    <property type="match status" value="1"/>
</dbReference>
<feature type="domain" description="GGDEF" evidence="4">
    <location>
        <begin position="152"/>
        <end position="290"/>
    </location>
</feature>
<reference evidence="5 6" key="1">
    <citation type="submission" date="2020-05" db="EMBL/GenBank/DDBJ databases">
        <title>MicrobeNet Type strains.</title>
        <authorList>
            <person name="Nicholson A.C."/>
        </authorList>
    </citation>
    <scope>NUCLEOTIDE SEQUENCE [LARGE SCALE GENOMIC DNA]</scope>
    <source>
        <strain evidence="5 6">JCM 14547</strain>
    </source>
</reference>
<dbReference type="InterPro" id="IPR013655">
    <property type="entry name" value="PAS_fold_3"/>
</dbReference>
<dbReference type="NCBIfam" id="TIGR00229">
    <property type="entry name" value="sensory_box"/>
    <property type="match status" value="1"/>
</dbReference>
<dbReference type="InterPro" id="IPR000014">
    <property type="entry name" value="PAS"/>
</dbReference>
<organism evidence="5 6">
    <name type="scientific">Pseudokineococcus marinus</name>
    <dbReference type="NCBI Taxonomy" id="351215"/>
    <lineage>
        <taxon>Bacteria</taxon>
        <taxon>Bacillati</taxon>
        <taxon>Actinomycetota</taxon>
        <taxon>Actinomycetes</taxon>
        <taxon>Kineosporiales</taxon>
        <taxon>Kineosporiaceae</taxon>
        <taxon>Pseudokineococcus</taxon>
    </lineage>
</organism>
<dbReference type="InterPro" id="IPR000700">
    <property type="entry name" value="PAS-assoc_C"/>
</dbReference>
<dbReference type="PROSITE" id="PS50113">
    <property type="entry name" value="PAC"/>
    <property type="match status" value="1"/>
</dbReference>
<dbReference type="NCBIfam" id="TIGR00254">
    <property type="entry name" value="GGDEF"/>
    <property type="match status" value="1"/>
</dbReference>
<dbReference type="InterPro" id="IPR035965">
    <property type="entry name" value="PAS-like_dom_sf"/>
</dbReference>
<keyword evidence="6" id="KW-1185">Reference proteome</keyword>
<evidence type="ECO:0000259" key="2">
    <source>
        <dbReference type="PROSITE" id="PS50112"/>
    </source>
</evidence>
<evidence type="ECO:0000259" key="3">
    <source>
        <dbReference type="PROSITE" id="PS50113"/>
    </source>
</evidence>
<comment type="caution">
    <text evidence="5">The sequence shown here is derived from an EMBL/GenBank/DDBJ whole genome shotgun (WGS) entry which is preliminary data.</text>
</comment>
<evidence type="ECO:0000313" key="6">
    <source>
        <dbReference type="Proteomes" id="UP000555552"/>
    </source>
</evidence>
<feature type="domain" description="PAS" evidence="2">
    <location>
        <begin position="1"/>
        <end position="68"/>
    </location>
</feature>
<dbReference type="Proteomes" id="UP000555552">
    <property type="component" value="Unassembled WGS sequence"/>
</dbReference>
<feature type="region of interest" description="Disordered" evidence="1">
    <location>
        <begin position="228"/>
        <end position="247"/>
    </location>
</feature>
<dbReference type="InterPro" id="IPR000160">
    <property type="entry name" value="GGDEF_dom"/>
</dbReference>
<name>A0A849BNE6_9ACTN</name>
<evidence type="ECO:0000259" key="4">
    <source>
        <dbReference type="PROSITE" id="PS50887"/>
    </source>
</evidence>
<evidence type="ECO:0000256" key="1">
    <source>
        <dbReference type="SAM" id="MobiDB-lite"/>
    </source>
</evidence>
<dbReference type="Pfam" id="PF00990">
    <property type="entry name" value="GGDEF"/>
    <property type="match status" value="1"/>
</dbReference>
<gene>
    <name evidence="5" type="ORF">HLB09_13980</name>
</gene>
<dbReference type="SUPFAM" id="SSF55785">
    <property type="entry name" value="PYP-like sensor domain (PAS domain)"/>
    <property type="match status" value="1"/>
</dbReference>
<protein>
    <submittedName>
        <fullName evidence="5">GGDEF domain-containing protein</fullName>
    </submittedName>
</protein>
<dbReference type="Pfam" id="PF08447">
    <property type="entry name" value="PAS_3"/>
    <property type="match status" value="1"/>
</dbReference>
<dbReference type="SUPFAM" id="SSF55073">
    <property type="entry name" value="Nucleotide cyclase"/>
    <property type="match status" value="1"/>
</dbReference>
<dbReference type="PROSITE" id="PS50112">
    <property type="entry name" value="PAS"/>
    <property type="match status" value="1"/>
</dbReference>
<dbReference type="InterPro" id="IPR052155">
    <property type="entry name" value="Biofilm_reg_signaling"/>
</dbReference>
<dbReference type="SMART" id="SM00091">
    <property type="entry name" value="PAS"/>
    <property type="match status" value="1"/>
</dbReference>
<feature type="domain" description="PAC" evidence="3">
    <location>
        <begin position="71"/>
        <end position="123"/>
    </location>
</feature>
<dbReference type="InterPro" id="IPR029787">
    <property type="entry name" value="Nucleotide_cyclase"/>
</dbReference>
<dbReference type="PANTHER" id="PTHR44757:SF2">
    <property type="entry name" value="BIOFILM ARCHITECTURE MAINTENANCE PROTEIN MBAA"/>
    <property type="match status" value="1"/>
</dbReference>
<accession>A0A849BNE6</accession>
<evidence type="ECO:0000313" key="5">
    <source>
        <dbReference type="EMBL" id="NNH24181.1"/>
    </source>
</evidence>
<dbReference type="CDD" id="cd01949">
    <property type="entry name" value="GGDEF"/>
    <property type="match status" value="1"/>
</dbReference>
<dbReference type="PROSITE" id="PS50887">
    <property type="entry name" value="GGDEF"/>
    <property type="match status" value="1"/>
</dbReference>
<dbReference type="Gene3D" id="3.30.450.20">
    <property type="entry name" value="PAS domain"/>
    <property type="match status" value="1"/>
</dbReference>
<proteinExistence type="predicted"/>
<dbReference type="PANTHER" id="PTHR44757">
    <property type="entry name" value="DIGUANYLATE CYCLASE DGCP"/>
    <property type="match status" value="1"/>
</dbReference>
<dbReference type="CDD" id="cd00130">
    <property type="entry name" value="PAS"/>
    <property type="match status" value="1"/>
</dbReference>
<dbReference type="AlphaFoldDB" id="A0A849BNE6"/>